<dbReference type="EMBL" id="CM026426">
    <property type="protein sequence ID" value="KAG0574859.1"/>
    <property type="molecule type" value="Genomic_DNA"/>
</dbReference>
<organism evidence="2 3">
    <name type="scientific">Ceratodon purpureus</name>
    <name type="common">Fire moss</name>
    <name type="synonym">Dicranum purpureum</name>
    <dbReference type="NCBI Taxonomy" id="3225"/>
    <lineage>
        <taxon>Eukaryota</taxon>
        <taxon>Viridiplantae</taxon>
        <taxon>Streptophyta</taxon>
        <taxon>Embryophyta</taxon>
        <taxon>Bryophyta</taxon>
        <taxon>Bryophytina</taxon>
        <taxon>Bryopsida</taxon>
        <taxon>Dicranidae</taxon>
        <taxon>Pseudoditrichales</taxon>
        <taxon>Ditrichaceae</taxon>
        <taxon>Ceratodon</taxon>
    </lineage>
</organism>
<keyword evidence="3" id="KW-1185">Reference proteome</keyword>
<evidence type="ECO:0000256" key="1">
    <source>
        <dbReference type="SAM" id="MobiDB-lite"/>
    </source>
</evidence>
<gene>
    <name evidence="2" type="ORF">KC19_VG297700</name>
</gene>
<reference evidence="2" key="1">
    <citation type="submission" date="2020-06" db="EMBL/GenBank/DDBJ databases">
        <title>WGS assembly of Ceratodon purpureus strain R40.</title>
        <authorList>
            <person name="Carey S.B."/>
            <person name="Jenkins J."/>
            <person name="Shu S."/>
            <person name="Lovell J.T."/>
            <person name="Sreedasyam A."/>
            <person name="Maumus F."/>
            <person name="Tiley G.P."/>
            <person name="Fernandez-Pozo N."/>
            <person name="Barry K."/>
            <person name="Chen C."/>
            <person name="Wang M."/>
            <person name="Lipzen A."/>
            <person name="Daum C."/>
            <person name="Saski C.A."/>
            <person name="Payton A.C."/>
            <person name="Mcbreen J.C."/>
            <person name="Conrad R.E."/>
            <person name="Kollar L.M."/>
            <person name="Olsson S."/>
            <person name="Huttunen S."/>
            <person name="Landis J.B."/>
            <person name="Wickett N.J."/>
            <person name="Johnson M.G."/>
            <person name="Rensing S.A."/>
            <person name="Grimwood J."/>
            <person name="Schmutz J."/>
            <person name="Mcdaniel S.F."/>
        </authorList>
    </citation>
    <scope>NUCLEOTIDE SEQUENCE</scope>
    <source>
        <strain evidence="2">R40</strain>
    </source>
</reference>
<feature type="compositionally biased region" description="Basic and acidic residues" evidence="1">
    <location>
        <begin position="44"/>
        <end position="54"/>
    </location>
</feature>
<proteinExistence type="predicted"/>
<dbReference type="Proteomes" id="UP000822688">
    <property type="component" value="Chromosome V"/>
</dbReference>
<evidence type="ECO:0000313" key="3">
    <source>
        <dbReference type="Proteomes" id="UP000822688"/>
    </source>
</evidence>
<protein>
    <submittedName>
        <fullName evidence="2">Uncharacterized protein</fullName>
    </submittedName>
</protein>
<comment type="caution">
    <text evidence="2">The sequence shown here is derived from an EMBL/GenBank/DDBJ whole genome shotgun (WGS) entry which is preliminary data.</text>
</comment>
<sequence length="150" mass="17017">MIRMEHGKIESSEVQTETLEEPSCGFDQRTRFGEDEGSSTNFNTERDLPTKDEDGAAEGGDDIKNGFISRPSWLMDDAYKTPPMFYQNRRAKRREELLSKQEGNASLHVHRKGKNHSPVGDEDLKTTLSRNIEIVKIGPSMKVESTSNRE</sequence>
<dbReference type="AlphaFoldDB" id="A0A8T0HVX0"/>
<feature type="compositionally biased region" description="Basic and acidic residues" evidence="1">
    <location>
        <begin position="1"/>
        <end position="11"/>
    </location>
</feature>
<name>A0A8T0HVX0_CERPU</name>
<feature type="region of interest" description="Disordered" evidence="1">
    <location>
        <begin position="101"/>
        <end position="126"/>
    </location>
</feature>
<evidence type="ECO:0000313" key="2">
    <source>
        <dbReference type="EMBL" id="KAG0574859.1"/>
    </source>
</evidence>
<feature type="region of interest" description="Disordered" evidence="1">
    <location>
        <begin position="1"/>
        <end position="68"/>
    </location>
</feature>
<accession>A0A8T0HVX0</accession>